<name>A0A921YQX1_MANSE</name>
<evidence type="ECO:0000313" key="2">
    <source>
        <dbReference type="EMBL" id="KAG6443833.1"/>
    </source>
</evidence>
<dbReference type="AlphaFoldDB" id="A0A921YQX1"/>
<protein>
    <recommendedName>
        <fullName evidence="4">WW domain-containing protein</fullName>
    </recommendedName>
</protein>
<accession>A0A921YQX1</accession>
<evidence type="ECO:0008006" key="4">
    <source>
        <dbReference type="Google" id="ProtNLM"/>
    </source>
</evidence>
<gene>
    <name evidence="2" type="ORF">O3G_MSEX003054</name>
</gene>
<dbReference type="Proteomes" id="UP000791440">
    <property type="component" value="Unassembled WGS sequence"/>
</dbReference>
<keyword evidence="3" id="KW-1185">Reference proteome</keyword>
<reference evidence="2" key="1">
    <citation type="journal article" date="2016" name="Insect Biochem. Mol. Biol.">
        <title>Multifaceted biological insights from a draft genome sequence of the tobacco hornworm moth, Manduca sexta.</title>
        <authorList>
            <person name="Kanost M.R."/>
            <person name="Arrese E.L."/>
            <person name="Cao X."/>
            <person name="Chen Y.R."/>
            <person name="Chellapilla S."/>
            <person name="Goldsmith M.R."/>
            <person name="Grosse-Wilde E."/>
            <person name="Heckel D.G."/>
            <person name="Herndon N."/>
            <person name="Jiang H."/>
            <person name="Papanicolaou A."/>
            <person name="Qu J."/>
            <person name="Soulages J.L."/>
            <person name="Vogel H."/>
            <person name="Walters J."/>
            <person name="Waterhouse R.M."/>
            <person name="Ahn S.J."/>
            <person name="Almeida F.C."/>
            <person name="An C."/>
            <person name="Aqrawi P."/>
            <person name="Bretschneider A."/>
            <person name="Bryant W.B."/>
            <person name="Bucks S."/>
            <person name="Chao H."/>
            <person name="Chevignon G."/>
            <person name="Christen J.M."/>
            <person name="Clarke D.F."/>
            <person name="Dittmer N.T."/>
            <person name="Ferguson L.C.F."/>
            <person name="Garavelou S."/>
            <person name="Gordon K.H.J."/>
            <person name="Gunaratna R.T."/>
            <person name="Han Y."/>
            <person name="Hauser F."/>
            <person name="He Y."/>
            <person name="Heidel-Fischer H."/>
            <person name="Hirsh A."/>
            <person name="Hu Y."/>
            <person name="Jiang H."/>
            <person name="Kalra D."/>
            <person name="Klinner C."/>
            <person name="Konig C."/>
            <person name="Kovar C."/>
            <person name="Kroll A.R."/>
            <person name="Kuwar S.S."/>
            <person name="Lee S.L."/>
            <person name="Lehman R."/>
            <person name="Li K."/>
            <person name="Li Z."/>
            <person name="Liang H."/>
            <person name="Lovelace S."/>
            <person name="Lu Z."/>
            <person name="Mansfield J.H."/>
            <person name="McCulloch K.J."/>
            <person name="Mathew T."/>
            <person name="Morton B."/>
            <person name="Muzny D.M."/>
            <person name="Neunemann D."/>
            <person name="Ongeri F."/>
            <person name="Pauchet Y."/>
            <person name="Pu L.L."/>
            <person name="Pyrousis I."/>
            <person name="Rao X.J."/>
            <person name="Redding A."/>
            <person name="Roesel C."/>
            <person name="Sanchez-Gracia A."/>
            <person name="Schaack S."/>
            <person name="Shukla A."/>
            <person name="Tetreau G."/>
            <person name="Wang Y."/>
            <person name="Xiong G.H."/>
            <person name="Traut W."/>
            <person name="Walsh T.K."/>
            <person name="Worley K.C."/>
            <person name="Wu D."/>
            <person name="Wu W."/>
            <person name="Wu Y.Q."/>
            <person name="Zhang X."/>
            <person name="Zou Z."/>
            <person name="Zucker H."/>
            <person name="Briscoe A.D."/>
            <person name="Burmester T."/>
            <person name="Clem R.J."/>
            <person name="Feyereisen R."/>
            <person name="Grimmelikhuijzen C.J.P."/>
            <person name="Hamodrakas S.J."/>
            <person name="Hansson B.S."/>
            <person name="Huguet E."/>
            <person name="Jermiin L.S."/>
            <person name="Lan Q."/>
            <person name="Lehman H.K."/>
            <person name="Lorenzen M."/>
            <person name="Merzendorfer H."/>
            <person name="Michalopoulos I."/>
            <person name="Morton D.B."/>
            <person name="Muthukrishnan S."/>
            <person name="Oakeshott J.G."/>
            <person name="Palmer W."/>
            <person name="Park Y."/>
            <person name="Passarelli A.L."/>
            <person name="Rozas J."/>
            <person name="Schwartz L.M."/>
            <person name="Smith W."/>
            <person name="Southgate A."/>
            <person name="Vilcinskas A."/>
            <person name="Vogt R."/>
            <person name="Wang P."/>
            <person name="Werren J."/>
            <person name="Yu X.Q."/>
            <person name="Zhou J.J."/>
            <person name="Brown S.J."/>
            <person name="Scherer S.E."/>
            <person name="Richards S."/>
            <person name="Blissard G.W."/>
        </authorList>
    </citation>
    <scope>NUCLEOTIDE SEQUENCE</scope>
</reference>
<feature type="region of interest" description="Disordered" evidence="1">
    <location>
        <begin position="53"/>
        <end position="74"/>
    </location>
</feature>
<reference evidence="2" key="2">
    <citation type="submission" date="2020-12" db="EMBL/GenBank/DDBJ databases">
        <authorList>
            <person name="Kanost M."/>
        </authorList>
    </citation>
    <scope>NUCLEOTIDE SEQUENCE</scope>
</reference>
<feature type="compositionally biased region" description="Basic and acidic residues" evidence="1">
    <location>
        <begin position="53"/>
        <end position="64"/>
    </location>
</feature>
<sequence>MHSNKDVNGWVLCPSKSLPGKYYYFNVVSGEAVWSLPDAKVPPNNEIKNVAEKSHSFPEPEPIKYKNTNTGPNLQKSITKSTINKHANRPMFGQISFPEYMPNVNPSNSTNCSNSIFMTNNNDNRPLFGQGTKVVWAPLPLVVLEPNGTQTSDQVTQTCELDNIIVHSCDIPLSKRFINYENITIHFSEKNKLIRDKINTSTPIKPNPSFIDPIKPTVEHKIRKKPLIKDAILDLKNLKISDTKYSGTSTSNLFLQNQSDRKTQNILQSGKNSFAGLNLEEKEKKVATKKDDDQLNKNDLRLFLMARKRRYTEGDITTGSCERKKIKLKYTEDHEDLETPKKQVTFATNNTKTHKEISNEGMLTIQTLKNLAQSSCRQDVWYIVVDMDVLLENYDFVNDLVLSVQLDFNLCKNPLKARCAGASAGRARVLAARHVARALRDAPAHLALSTSMADVVQVDPQGFTGDLIEFYVGVTENWGFTKIYLV</sequence>
<evidence type="ECO:0000256" key="1">
    <source>
        <dbReference type="SAM" id="MobiDB-lite"/>
    </source>
</evidence>
<proteinExistence type="predicted"/>
<organism evidence="2 3">
    <name type="scientific">Manduca sexta</name>
    <name type="common">Tobacco hawkmoth</name>
    <name type="synonym">Tobacco hornworm</name>
    <dbReference type="NCBI Taxonomy" id="7130"/>
    <lineage>
        <taxon>Eukaryota</taxon>
        <taxon>Metazoa</taxon>
        <taxon>Ecdysozoa</taxon>
        <taxon>Arthropoda</taxon>
        <taxon>Hexapoda</taxon>
        <taxon>Insecta</taxon>
        <taxon>Pterygota</taxon>
        <taxon>Neoptera</taxon>
        <taxon>Endopterygota</taxon>
        <taxon>Lepidoptera</taxon>
        <taxon>Glossata</taxon>
        <taxon>Ditrysia</taxon>
        <taxon>Bombycoidea</taxon>
        <taxon>Sphingidae</taxon>
        <taxon>Sphinginae</taxon>
        <taxon>Sphingini</taxon>
        <taxon>Manduca</taxon>
    </lineage>
</organism>
<evidence type="ECO:0000313" key="3">
    <source>
        <dbReference type="Proteomes" id="UP000791440"/>
    </source>
</evidence>
<dbReference type="EMBL" id="JH668306">
    <property type="protein sequence ID" value="KAG6443833.1"/>
    <property type="molecule type" value="Genomic_DNA"/>
</dbReference>
<comment type="caution">
    <text evidence="2">The sequence shown here is derived from an EMBL/GenBank/DDBJ whole genome shotgun (WGS) entry which is preliminary data.</text>
</comment>